<dbReference type="GO" id="GO:0035869">
    <property type="term" value="C:ciliary transition zone"/>
    <property type="evidence" value="ECO:0007669"/>
    <property type="project" value="TreeGrafter"/>
</dbReference>
<feature type="transmembrane region" description="Helical" evidence="12">
    <location>
        <begin position="261"/>
        <end position="283"/>
    </location>
</feature>
<dbReference type="EMBL" id="JAEAOA010002121">
    <property type="protein sequence ID" value="KAK3598880.1"/>
    <property type="molecule type" value="Genomic_DNA"/>
</dbReference>
<reference evidence="13" key="3">
    <citation type="submission" date="2023-05" db="EMBL/GenBank/DDBJ databases">
        <authorList>
            <person name="Smith C.H."/>
        </authorList>
    </citation>
    <scope>NUCLEOTIDE SEQUENCE</scope>
    <source>
        <strain evidence="13">CHS0354</strain>
        <tissue evidence="13">Mantle</tissue>
    </source>
</reference>
<keyword evidence="10" id="KW-0966">Cell projection</keyword>
<evidence type="ECO:0000256" key="5">
    <source>
        <dbReference type="ARBA" id="ARBA00022692"/>
    </source>
</evidence>
<keyword evidence="9" id="KW-0325">Glycoprotein</keyword>
<protein>
    <recommendedName>
        <fullName evidence="3">Transmembrane protein 231</fullName>
    </recommendedName>
</protein>
<keyword evidence="6 12" id="KW-1133">Transmembrane helix</keyword>
<dbReference type="GO" id="GO:0032880">
    <property type="term" value="P:regulation of protein localization"/>
    <property type="evidence" value="ECO:0007669"/>
    <property type="project" value="TreeGrafter"/>
</dbReference>
<evidence type="ECO:0000256" key="4">
    <source>
        <dbReference type="ARBA" id="ARBA00022475"/>
    </source>
</evidence>
<keyword evidence="5 12" id="KW-0812">Transmembrane</keyword>
<reference evidence="13" key="2">
    <citation type="journal article" date="2021" name="Genome Biol. Evol.">
        <title>Developing a high-quality reference genome for a parasitic bivalve with doubly uniparental inheritance (Bivalvia: Unionida).</title>
        <authorList>
            <person name="Smith C.H."/>
        </authorList>
    </citation>
    <scope>NUCLEOTIDE SEQUENCE</scope>
    <source>
        <strain evidence="13">CHS0354</strain>
        <tissue evidence="13">Mantle</tissue>
    </source>
</reference>
<evidence type="ECO:0000313" key="13">
    <source>
        <dbReference type="EMBL" id="KAK3598880.1"/>
    </source>
</evidence>
<evidence type="ECO:0000256" key="1">
    <source>
        <dbReference type="ARBA" id="ARBA00004272"/>
    </source>
</evidence>
<dbReference type="GO" id="GO:0060170">
    <property type="term" value="C:ciliary membrane"/>
    <property type="evidence" value="ECO:0007669"/>
    <property type="project" value="UniProtKB-SubCell"/>
</dbReference>
<accession>A0AAE0SVD9</accession>
<keyword evidence="7" id="KW-0969">Cilium</keyword>
<reference evidence="13" key="1">
    <citation type="journal article" date="2021" name="Genome Biol. Evol.">
        <title>A High-Quality Reference Genome for a Parasitic Bivalve with Doubly Uniparental Inheritance (Bivalvia: Unionida).</title>
        <authorList>
            <person name="Smith C.H."/>
        </authorList>
    </citation>
    <scope>NUCLEOTIDE SEQUENCE</scope>
    <source>
        <strain evidence="13">CHS0354</strain>
    </source>
</reference>
<keyword evidence="14" id="KW-1185">Reference proteome</keyword>
<comment type="subcellular location">
    <subcellularLocation>
        <location evidence="1">Cell projection</location>
        <location evidence="1">Cilium membrane</location>
        <topology evidence="1">Multi-pass membrane protein</topology>
    </subcellularLocation>
</comment>
<dbReference type="PANTHER" id="PTHR14605">
    <property type="entry name" value="CHST5 PROTEIN"/>
    <property type="match status" value="1"/>
</dbReference>
<dbReference type="Proteomes" id="UP001195483">
    <property type="component" value="Unassembled WGS sequence"/>
</dbReference>
<keyword evidence="4" id="KW-1003">Cell membrane</keyword>
<feature type="transmembrane region" description="Helical" evidence="12">
    <location>
        <begin position="23"/>
        <end position="43"/>
    </location>
</feature>
<dbReference type="PANTHER" id="PTHR14605:SF1">
    <property type="entry name" value="TRANSMEMBRANE PROTEIN 231"/>
    <property type="match status" value="1"/>
</dbReference>
<evidence type="ECO:0000256" key="11">
    <source>
        <dbReference type="ARBA" id="ARBA00024803"/>
    </source>
</evidence>
<comment type="function">
    <text evidence="11">Transmembrane component of the tectonic-like complex, a complex localized at the transition zone of primary cilia and acting as a barrier that prevents diffusion of transmembrane proteins between the cilia and plasma membranes. Required for ciliogenesis and sonic hedgehog/SHH signaling.</text>
</comment>
<evidence type="ECO:0000256" key="3">
    <source>
        <dbReference type="ARBA" id="ARBA00015087"/>
    </source>
</evidence>
<dbReference type="AlphaFoldDB" id="A0AAE0SVD9"/>
<comment type="similarity">
    <text evidence="2">Belongs to the TMEM231 family.</text>
</comment>
<evidence type="ECO:0000256" key="8">
    <source>
        <dbReference type="ARBA" id="ARBA00023136"/>
    </source>
</evidence>
<evidence type="ECO:0000256" key="9">
    <source>
        <dbReference type="ARBA" id="ARBA00023180"/>
    </source>
</evidence>
<organism evidence="13 14">
    <name type="scientific">Potamilus streckersoni</name>
    <dbReference type="NCBI Taxonomy" id="2493646"/>
    <lineage>
        <taxon>Eukaryota</taxon>
        <taxon>Metazoa</taxon>
        <taxon>Spiralia</taxon>
        <taxon>Lophotrochozoa</taxon>
        <taxon>Mollusca</taxon>
        <taxon>Bivalvia</taxon>
        <taxon>Autobranchia</taxon>
        <taxon>Heteroconchia</taxon>
        <taxon>Palaeoheterodonta</taxon>
        <taxon>Unionida</taxon>
        <taxon>Unionoidea</taxon>
        <taxon>Unionidae</taxon>
        <taxon>Ambleminae</taxon>
        <taxon>Lampsilini</taxon>
        <taxon>Potamilus</taxon>
    </lineage>
</organism>
<gene>
    <name evidence="13" type="ORF">CHS0354_036183</name>
</gene>
<evidence type="ECO:0000313" key="14">
    <source>
        <dbReference type="Proteomes" id="UP001195483"/>
    </source>
</evidence>
<dbReference type="GO" id="GO:0060271">
    <property type="term" value="P:cilium assembly"/>
    <property type="evidence" value="ECO:0007669"/>
    <property type="project" value="TreeGrafter"/>
</dbReference>
<proteinExistence type="inferred from homology"/>
<comment type="caution">
    <text evidence="13">The sequence shown here is derived from an EMBL/GenBank/DDBJ whole genome shotgun (WGS) entry which is preliminary data.</text>
</comment>
<evidence type="ECO:0000256" key="2">
    <source>
        <dbReference type="ARBA" id="ARBA00009082"/>
    </source>
</evidence>
<name>A0AAE0SVD9_9BIVA</name>
<evidence type="ECO:0000256" key="6">
    <source>
        <dbReference type="ARBA" id="ARBA00022989"/>
    </source>
</evidence>
<dbReference type="InterPro" id="IPR019306">
    <property type="entry name" value="TMEM231"/>
</dbReference>
<evidence type="ECO:0000256" key="10">
    <source>
        <dbReference type="ARBA" id="ARBA00023273"/>
    </source>
</evidence>
<dbReference type="Pfam" id="PF10149">
    <property type="entry name" value="TM231"/>
    <property type="match status" value="1"/>
</dbReference>
<evidence type="ECO:0000256" key="7">
    <source>
        <dbReference type="ARBA" id="ARBA00023069"/>
    </source>
</evidence>
<evidence type="ECO:0000256" key="12">
    <source>
        <dbReference type="SAM" id="Phobius"/>
    </source>
</evidence>
<sequence length="310" mass="36652">MAVYEVFSHPEVRRYKTSICSKASLMMLFILALTFIPPLFVVYRSYGFWRKTDYYREYPDIHFKRELLLVLELQEEGNYVTYSTFQKYNQLQNKHLRVPLITSRETDTNRDGKLDSLIFNLEMPLLDSENVLGVKLILIFDYKLHQFSSLTMEGIAYANYDAIKPGGKFEILGDLRVNQKEPIGYRGVDNRYNTSVIDSTSVYAESYDFINIFKSYTSRNLTTYLNAPYMVWSTGRGASQPFVISATINYAEEQFLYTPGFWYLIKWGWVQYVSVLLIFLFFFDRVKVFIYQNQLVPTMVEKPWREEKMK</sequence>
<keyword evidence="8 12" id="KW-0472">Membrane</keyword>